<comment type="caution">
    <text evidence="1">The sequence shown here is derived from an EMBL/GenBank/DDBJ whole genome shotgun (WGS) entry which is preliminary data.</text>
</comment>
<organism evidence="1 2">
    <name type="scientific">Pseudomonas lini</name>
    <dbReference type="NCBI Taxonomy" id="163011"/>
    <lineage>
        <taxon>Bacteria</taxon>
        <taxon>Pseudomonadati</taxon>
        <taxon>Pseudomonadota</taxon>
        <taxon>Gammaproteobacteria</taxon>
        <taxon>Pseudomonadales</taxon>
        <taxon>Pseudomonadaceae</taxon>
        <taxon>Pseudomonas</taxon>
    </lineage>
</organism>
<sequence>MDFSQAHHIRRSGFGFVEKVVGNPQATYKADVIFSESESGKGGEKYLQGETLVPLLEGRDYISCVFRVHTTTYKTYFSNVMHVPAGELVKAAAKK</sequence>
<dbReference type="AlphaFoldDB" id="A0A423I8C6"/>
<protein>
    <submittedName>
        <fullName evidence="1">Uncharacterized protein</fullName>
    </submittedName>
</protein>
<evidence type="ECO:0000313" key="2">
    <source>
        <dbReference type="Proteomes" id="UP000284168"/>
    </source>
</evidence>
<name>A0A423I8C6_9PSED</name>
<evidence type="ECO:0000313" key="1">
    <source>
        <dbReference type="EMBL" id="RON21750.1"/>
    </source>
</evidence>
<accession>A0A423I8C6</accession>
<reference evidence="1 2" key="1">
    <citation type="submission" date="2016-10" db="EMBL/GenBank/DDBJ databases">
        <title>Comparative genome analysis of multiple Pseudomonas spp. focuses on biocontrol and plant growth promoting traits.</title>
        <authorList>
            <person name="Tao X.-Y."/>
            <person name="Taylor C.G."/>
        </authorList>
    </citation>
    <scope>NUCLEOTIDE SEQUENCE [LARGE SCALE GENOMIC DNA]</scope>
    <source>
        <strain evidence="1 2">48C10</strain>
    </source>
</reference>
<dbReference type="EMBL" id="MOBN01000049">
    <property type="protein sequence ID" value="RON21750.1"/>
    <property type="molecule type" value="Genomic_DNA"/>
</dbReference>
<proteinExistence type="predicted"/>
<gene>
    <name evidence="1" type="ORF">BK663_28380</name>
</gene>
<dbReference type="Proteomes" id="UP000284168">
    <property type="component" value="Unassembled WGS sequence"/>
</dbReference>